<reference evidence="5 6" key="1">
    <citation type="submission" date="2018-03" db="EMBL/GenBank/DDBJ databases">
        <title>Comparative analysis of microorganisms from saline springs in Andes Mountain Range, Colombia.</title>
        <authorList>
            <person name="Rubin E."/>
        </authorList>
    </citation>
    <scope>NUCLEOTIDE SEQUENCE [LARGE SCALE GENOMIC DNA]</scope>
    <source>
        <strain evidence="5 6">USBA 854</strain>
    </source>
</reference>
<dbReference type="CDD" id="cd17260">
    <property type="entry name" value="RMtype1_S_EcoEI-TRD1-CR1_like"/>
    <property type="match status" value="1"/>
</dbReference>
<dbReference type="SUPFAM" id="SSF116734">
    <property type="entry name" value="DNA methylase specificity domain"/>
    <property type="match status" value="2"/>
</dbReference>
<dbReference type="InterPro" id="IPR051212">
    <property type="entry name" value="Type-I_RE_S_subunit"/>
</dbReference>
<keyword evidence="6" id="KW-1185">Reference proteome</keyword>
<evidence type="ECO:0000256" key="2">
    <source>
        <dbReference type="ARBA" id="ARBA00022747"/>
    </source>
</evidence>
<evidence type="ECO:0000256" key="3">
    <source>
        <dbReference type="ARBA" id="ARBA00023125"/>
    </source>
</evidence>
<gene>
    <name evidence="5" type="ORF">BCL64_10276</name>
</gene>
<dbReference type="PANTHER" id="PTHR43140">
    <property type="entry name" value="TYPE-1 RESTRICTION ENZYME ECOKI SPECIFICITY PROTEIN"/>
    <property type="match status" value="1"/>
</dbReference>
<dbReference type="PANTHER" id="PTHR43140:SF1">
    <property type="entry name" value="TYPE I RESTRICTION ENZYME ECOKI SPECIFICITY SUBUNIT"/>
    <property type="match status" value="1"/>
</dbReference>
<dbReference type="RefSeq" id="WP_106229420.1">
    <property type="nucleotide sequence ID" value="NZ_PVTM01000002.1"/>
</dbReference>
<dbReference type="Pfam" id="PF01420">
    <property type="entry name" value="Methylase_S"/>
    <property type="match status" value="2"/>
</dbReference>
<dbReference type="EMBL" id="PVTM01000002">
    <property type="protein sequence ID" value="PRY72997.1"/>
    <property type="molecule type" value="Genomic_DNA"/>
</dbReference>
<keyword evidence="2" id="KW-0680">Restriction system</keyword>
<keyword evidence="3" id="KW-0238">DNA-binding</keyword>
<name>A0A2T0VR26_9GAMM</name>
<dbReference type="InterPro" id="IPR000055">
    <property type="entry name" value="Restrct_endonuc_typeI_TRD"/>
</dbReference>
<evidence type="ECO:0000313" key="6">
    <source>
        <dbReference type="Proteomes" id="UP000239896"/>
    </source>
</evidence>
<dbReference type="CDD" id="cd17253">
    <property type="entry name" value="RMtype1_S_Eco933I-TRD2-CR2_like"/>
    <property type="match status" value="1"/>
</dbReference>
<protein>
    <submittedName>
        <fullName evidence="5">Type I restriction enzyme S subunit</fullName>
    </submittedName>
</protein>
<dbReference type="AlphaFoldDB" id="A0A2T0VR26"/>
<accession>A0A2T0VR26</accession>
<dbReference type="Gene3D" id="3.90.220.20">
    <property type="entry name" value="DNA methylase specificity domains"/>
    <property type="match status" value="2"/>
</dbReference>
<dbReference type="GO" id="GO:0003677">
    <property type="term" value="F:DNA binding"/>
    <property type="evidence" value="ECO:0007669"/>
    <property type="project" value="UniProtKB-KW"/>
</dbReference>
<comment type="similarity">
    <text evidence="1">Belongs to the type-I restriction system S methylase family.</text>
</comment>
<sequence length="603" mass="67643">MSVREIITEHLDLWTSAVTSKSTAGRGTSSGKRGKIELTGIKKLRELILELAVRGKLVEQDPSDEPASVLLERIAEEKARLVKEGKIKKPKKLPEVEMEEKPFKLPEGWSWARLGNISQINPRNDAYEETVASFIPMPLVSTSYHGEHGQEKRPWGEIKKGYTHFAEGDIAIAKITPCFENSKAAVFRNLENGIGAGTTELHVARPYGETLNPFFILLCLKSPRFLSAGEGKMTGSAGQKRVPKDFFSGVPLPLPPLTEQHRIVEKVDELMSLCDRLEQQVGDQLEAHEVLVDTLLGSLFKPAEGSLTRSADAAELAENWTRIAEHFDTLFTTEASIEKLKQTILQLAVMGRLVEQDPNDEPASVLLERIAEEKAQLVKEGKIRKQKPLPEIAHYEHPFEIPTGWVISRMDDLTDIQSGIAKGKKLSGKRATWLPYLRVANVQRGRLDLSEVKEIEIACTEVERYSVKKRDLLITEGGDWDKVGRTAIWNAEIDPMAHQNHVFRSRLILEEQNEKWIEKYLNSGFARNYFSDSSKQTTNLASINKTQLRSCTVPIPPLEEQQRITEKVDELIALCDHLKARLGEAGETRTQLAEAVVEQAVTT</sequence>
<feature type="domain" description="Type I restriction modification DNA specificity" evidence="4">
    <location>
        <begin position="107"/>
        <end position="286"/>
    </location>
</feature>
<dbReference type="Proteomes" id="UP000239896">
    <property type="component" value="Unassembled WGS sequence"/>
</dbReference>
<dbReference type="InterPro" id="IPR044946">
    <property type="entry name" value="Restrct_endonuc_typeI_TRD_sf"/>
</dbReference>
<feature type="domain" description="Type I restriction modification DNA specificity" evidence="4">
    <location>
        <begin position="402"/>
        <end position="580"/>
    </location>
</feature>
<evidence type="ECO:0000259" key="4">
    <source>
        <dbReference type="Pfam" id="PF01420"/>
    </source>
</evidence>
<evidence type="ECO:0000256" key="1">
    <source>
        <dbReference type="ARBA" id="ARBA00010923"/>
    </source>
</evidence>
<comment type="caution">
    <text evidence="5">The sequence shown here is derived from an EMBL/GenBank/DDBJ whole genome shotgun (WGS) entry which is preliminary data.</text>
</comment>
<evidence type="ECO:0000313" key="5">
    <source>
        <dbReference type="EMBL" id="PRY72997.1"/>
    </source>
</evidence>
<organism evidence="5 6">
    <name type="scientific">Halomonas ventosae</name>
    <dbReference type="NCBI Taxonomy" id="229007"/>
    <lineage>
        <taxon>Bacteria</taxon>
        <taxon>Pseudomonadati</taxon>
        <taxon>Pseudomonadota</taxon>
        <taxon>Gammaproteobacteria</taxon>
        <taxon>Oceanospirillales</taxon>
        <taxon>Halomonadaceae</taxon>
        <taxon>Halomonas</taxon>
    </lineage>
</organism>
<proteinExistence type="inferred from homology"/>
<dbReference type="GO" id="GO:0009307">
    <property type="term" value="P:DNA restriction-modification system"/>
    <property type="evidence" value="ECO:0007669"/>
    <property type="project" value="UniProtKB-KW"/>
</dbReference>